<dbReference type="InterPro" id="IPR000415">
    <property type="entry name" value="Nitroreductase-like"/>
</dbReference>
<reference evidence="1 2" key="2">
    <citation type="submission" date="2020-06" db="EMBL/GenBank/DDBJ databases">
        <title>Ramlibacter rhizophilus sp. nov., isolated from rhizosphere soil of national flower Mugunghwa from South Korea.</title>
        <authorList>
            <person name="Zheng-Fei Y."/>
            <person name="Huan T."/>
        </authorList>
    </citation>
    <scope>NUCLEOTIDE SEQUENCE [LARGE SCALE GENOMIC DNA]</scope>
    <source>
        <strain evidence="1 2">B156</strain>
    </source>
</reference>
<evidence type="ECO:0000313" key="2">
    <source>
        <dbReference type="Proteomes" id="UP000552954"/>
    </source>
</evidence>
<dbReference type="AlphaFoldDB" id="A0A849KG30"/>
<dbReference type="GO" id="GO:0016491">
    <property type="term" value="F:oxidoreductase activity"/>
    <property type="evidence" value="ECO:0007669"/>
    <property type="project" value="InterPro"/>
</dbReference>
<dbReference type="RefSeq" id="WP_171557983.1">
    <property type="nucleotide sequence ID" value="NZ_JABFCS010000001.1"/>
</dbReference>
<name>A0A849KG30_9BURK</name>
<comment type="caution">
    <text evidence="1">The sequence shown here is derived from an EMBL/GenBank/DDBJ whole genome shotgun (WGS) entry which is preliminary data.</text>
</comment>
<sequence length="103" mass="10831">MGDGIAAKDRQLADGSPLLAVLVTPDDTPASWIAAGQGLQHLLLRACAAGLQASFLNQPAQVASVRPRLRELADGIPQLVLRLGYAEAELPATARRPLEDVLV</sequence>
<accession>A0A849KG30</accession>
<reference evidence="1 2" key="1">
    <citation type="submission" date="2020-05" db="EMBL/GenBank/DDBJ databases">
        <authorList>
            <person name="Khan S.A."/>
            <person name="Jeon C.O."/>
            <person name="Chun B.H."/>
        </authorList>
    </citation>
    <scope>NUCLEOTIDE SEQUENCE [LARGE SCALE GENOMIC DNA]</scope>
    <source>
        <strain evidence="1 2">B156</strain>
    </source>
</reference>
<dbReference type="SUPFAM" id="SSF55469">
    <property type="entry name" value="FMN-dependent nitroreductase-like"/>
    <property type="match status" value="1"/>
</dbReference>
<organism evidence="1 2">
    <name type="scientific">Ramlibacter montanisoli</name>
    <dbReference type="NCBI Taxonomy" id="2732512"/>
    <lineage>
        <taxon>Bacteria</taxon>
        <taxon>Pseudomonadati</taxon>
        <taxon>Pseudomonadota</taxon>
        <taxon>Betaproteobacteria</taxon>
        <taxon>Burkholderiales</taxon>
        <taxon>Comamonadaceae</taxon>
        <taxon>Ramlibacter</taxon>
    </lineage>
</organism>
<protein>
    <recommendedName>
        <fullName evidence="3">Nitroreductase domain-containing protein</fullName>
    </recommendedName>
</protein>
<dbReference type="Gene3D" id="3.40.109.10">
    <property type="entry name" value="NADH Oxidase"/>
    <property type="match status" value="1"/>
</dbReference>
<keyword evidence="2" id="KW-1185">Reference proteome</keyword>
<evidence type="ECO:0000313" key="1">
    <source>
        <dbReference type="EMBL" id="NNU43123.1"/>
    </source>
</evidence>
<evidence type="ECO:0008006" key="3">
    <source>
        <dbReference type="Google" id="ProtNLM"/>
    </source>
</evidence>
<proteinExistence type="predicted"/>
<dbReference type="Proteomes" id="UP000552954">
    <property type="component" value="Unassembled WGS sequence"/>
</dbReference>
<gene>
    <name evidence="1" type="ORF">HK415_08070</name>
</gene>
<dbReference type="EMBL" id="JABFCS010000001">
    <property type="protein sequence ID" value="NNU43123.1"/>
    <property type="molecule type" value="Genomic_DNA"/>
</dbReference>